<feature type="transmembrane region" description="Helical" evidence="3">
    <location>
        <begin position="693"/>
        <end position="712"/>
    </location>
</feature>
<sequence>MAFTAVSSLHSSLLFEHSHHHGFVRYRNNQSCFTYHSSWWSKIRASSSSAVPGVDFSSLESAISKKDSDAVKEVLDQLSEAGWARKWSSQPYVSRRPTSLRELTTLGIKNAENLAIPSVRNDAAFLFTVVGTTSFLGVLTSQLPGDWGFFVPYLIGSISLIVLAVGSISPGLLQAAIGGFSSFFPDYQERIARHEAAHFLVAYLLGLPILEYSLDIGKEHVNLIDKRLEKLIYSGQLDAKELDRLAVVAMAGLAAEGLKYDKVVGQSADLFTLQRFINRSKPQLSKDQQQNLTRWAVLFAGSLIKNNRVLHEALMAAMSNKATVLDNQSLADDPEGDGVNGGIVLSLYYESLCPFCANFIVNQLVKVFQTNLASVVKLRLVPWGNTFITPNNSWVCQHGPDECKLNMVEGCAIYAWPDPRVHYKFIYCIERLRMNNKHNEWQSCFNTVQLNSMPIRNCFSSGLAVKLEQGYADETAHLNPPHRFVPWVLVNNLPLQEDYQNFVGYICKAYRGAVTLQACKSHSFEMESIQVANASQVTPKSLSSAFSEDSLKYSTDSPSITEVSDEDVLAESFEEIPEVLVSPISVPANPTTVFSSETTPCSSVITCDVSKDGAASSTTQSQTGRQEITTLSSTVDAEEVLNCLREVRLQASKVKKGSLSKNLLDTLLNIDAEEILLSPAEKDWFDVILSNKGYTTVLCFLLWTIVVLVVVFNSSRSKVFYPDGLIPT</sequence>
<dbReference type="GO" id="GO:0006508">
    <property type="term" value="P:proteolysis"/>
    <property type="evidence" value="ECO:0007669"/>
    <property type="project" value="InterPro"/>
</dbReference>
<reference evidence="4" key="1">
    <citation type="submission" date="2023-03" db="EMBL/GenBank/DDBJ databases">
        <authorList>
            <person name="Julca I."/>
        </authorList>
    </citation>
    <scope>NUCLEOTIDE SEQUENCE</scope>
</reference>
<dbReference type="PANTHER" id="PTHR33471">
    <property type="entry name" value="ATP-DEPENDENT ZINC METALLOPROTEASE-RELATED"/>
    <property type="match status" value="1"/>
</dbReference>
<organism evidence="4 5">
    <name type="scientific">Oldenlandia corymbosa var. corymbosa</name>
    <dbReference type="NCBI Taxonomy" id="529605"/>
    <lineage>
        <taxon>Eukaryota</taxon>
        <taxon>Viridiplantae</taxon>
        <taxon>Streptophyta</taxon>
        <taxon>Embryophyta</taxon>
        <taxon>Tracheophyta</taxon>
        <taxon>Spermatophyta</taxon>
        <taxon>Magnoliopsida</taxon>
        <taxon>eudicotyledons</taxon>
        <taxon>Gunneridae</taxon>
        <taxon>Pentapetalae</taxon>
        <taxon>asterids</taxon>
        <taxon>lamiids</taxon>
        <taxon>Gentianales</taxon>
        <taxon>Rubiaceae</taxon>
        <taxon>Rubioideae</taxon>
        <taxon>Spermacoceae</taxon>
        <taxon>Hedyotis-Oldenlandia complex</taxon>
        <taxon>Oldenlandia</taxon>
    </lineage>
</organism>
<keyword evidence="3" id="KW-0472">Membrane</keyword>
<feature type="transmembrane region" description="Helical" evidence="3">
    <location>
        <begin position="153"/>
        <end position="184"/>
    </location>
</feature>
<keyword evidence="3" id="KW-0812">Transmembrane</keyword>
<protein>
    <submittedName>
        <fullName evidence="4">OLC1v1008999C1</fullName>
    </submittedName>
</protein>
<dbReference type="AlphaFoldDB" id="A0AAV1DQE4"/>
<dbReference type="Pfam" id="PF03227">
    <property type="entry name" value="GILT"/>
    <property type="match status" value="1"/>
</dbReference>
<dbReference type="InterPro" id="IPR037219">
    <property type="entry name" value="Peptidase_M41-like"/>
</dbReference>
<name>A0AAV1DQE4_OLDCO</name>
<evidence type="ECO:0000256" key="2">
    <source>
        <dbReference type="ARBA" id="ARBA00023180"/>
    </source>
</evidence>
<dbReference type="GO" id="GO:0004222">
    <property type="term" value="F:metalloendopeptidase activity"/>
    <property type="evidence" value="ECO:0007669"/>
    <property type="project" value="InterPro"/>
</dbReference>
<dbReference type="SUPFAM" id="SSF140990">
    <property type="entry name" value="FtsH protease domain-like"/>
    <property type="match status" value="1"/>
</dbReference>
<dbReference type="GO" id="GO:0004176">
    <property type="term" value="F:ATP-dependent peptidase activity"/>
    <property type="evidence" value="ECO:0007669"/>
    <property type="project" value="InterPro"/>
</dbReference>
<dbReference type="InterPro" id="IPR004911">
    <property type="entry name" value="Interferon-induced_GILT"/>
</dbReference>
<feature type="transmembrane region" description="Helical" evidence="3">
    <location>
        <begin position="123"/>
        <end position="141"/>
    </location>
</feature>
<accession>A0AAV1DQE4</accession>
<dbReference type="Gene3D" id="1.20.58.760">
    <property type="entry name" value="Peptidase M41"/>
    <property type="match status" value="1"/>
</dbReference>
<evidence type="ECO:0000313" key="5">
    <source>
        <dbReference type="Proteomes" id="UP001161247"/>
    </source>
</evidence>
<evidence type="ECO:0000256" key="3">
    <source>
        <dbReference type="SAM" id="Phobius"/>
    </source>
</evidence>
<comment type="similarity">
    <text evidence="1">Belongs to the GILT family.</text>
</comment>
<dbReference type="FunFam" id="1.20.58.760:FF:000016">
    <property type="entry name" value="Transmembrane protein"/>
    <property type="match status" value="1"/>
</dbReference>
<dbReference type="EMBL" id="OX459123">
    <property type="protein sequence ID" value="CAI9109222.1"/>
    <property type="molecule type" value="Genomic_DNA"/>
</dbReference>
<keyword evidence="3" id="KW-1133">Transmembrane helix</keyword>
<proteinExistence type="inferred from homology"/>
<evidence type="ECO:0000313" key="4">
    <source>
        <dbReference type="EMBL" id="CAI9109222.1"/>
    </source>
</evidence>
<dbReference type="PANTHER" id="PTHR33471:SF7">
    <property type="entry name" value="ATP-DEPENDENT ZINC METALLOPROTEASE-RELATED"/>
    <property type="match status" value="1"/>
</dbReference>
<evidence type="ECO:0000256" key="1">
    <source>
        <dbReference type="ARBA" id="ARBA00005679"/>
    </source>
</evidence>
<dbReference type="GO" id="GO:0005524">
    <property type="term" value="F:ATP binding"/>
    <property type="evidence" value="ECO:0007669"/>
    <property type="project" value="InterPro"/>
</dbReference>
<keyword evidence="5" id="KW-1185">Reference proteome</keyword>
<gene>
    <name evidence="4" type="ORF">OLC1_LOCUS17162</name>
</gene>
<dbReference type="GO" id="GO:0016671">
    <property type="term" value="F:oxidoreductase activity, acting on a sulfur group of donors, disulfide as acceptor"/>
    <property type="evidence" value="ECO:0007669"/>
    <property type="project" value="InterPro"/>
</dbReference>
<dbReference type="Proteomes" id="UP001161247">
    <property type="component" value="Chromosome 6"/>
</dbReference>
<keyword evidence="2" id="KW-0325">Glycoprotein</keyword>